<protein>
    <recommendedName>
        <fullName evidence="7">UDP-N-acetylglucosamine--peptide N-acetylglucosaminyltransferase SPINDLY</fullName>
    </recommendedName>
</protein>
<evidence type="ECO:0008006" key="7">
    <source>
        <dbReference type="Google" id="ProtNLM"/>
    </source>
</evidence>
<comment type="caution">
    <text evidence="5">The sequence shown here is derived from an EMBL/GenBank/DDBJ whole genome shotgun (WGS) entry which is preliminary data.</text>
</comment>
<organism evidence="5 6">
    <name type="scientific">Desulfurobacterium indicum</name>
    <dbReference type="NCBI Taxonomy" id="1914305"/>
    <lineage>
        <taxon>Bacteria</taxon>
        <taxon>Pseudomonadati</taxon>
        <taxon>Aquificota</taxon>
        <taxon>Aquificia</taxon>
        <taxon>Desulfurobacteriales</taxon>
        <taxon>Desulfurobacteriaceae</taxon>
        <taxon>Desulfurobacterium</taxon>
    </lineage>
</organism>
<dbReference type="InterPro" id="IPR011990">
    <property type="entry name" value="TPR-like_helical_dom_sf"/>
</dbReference>
<dbReference type="InterPro" id="IPR051012">
    <property type="entry name" value="CellSynth/LPSAsmb/PSIAsmb"/>
</dbReference>
<evidence type="ECO:0000256" key="3">
    <source>
        <dbReference type="PROSITE-ProRule" id="PRU00339"/>
    </source>
</evidence>
<reference evidence="5 6" key="1">
    <citation type="submission" date="2016-10" db="EMBL/GenBank/DDBJ databases">
        <title>Genome sequence of a sulfur-reducing bacterium Desulfurobacterium indicum K6013.</title>
        <authorList>
            <person name="Cao J."/>
            <person name="Shao Z."/>
            <person name="Alain K."/>
            <person name="Jebbar M."/>
        </authorList>
    </citation>
    <scope>NUCLEOTIDE SEQUENCE [LARGE SCALE GENOMIC DNA]</scope>
    <source>
        <strain evidence="5 6">K6013</strain>
    </source>
</reference>
<evidence type="ECO:0000256" key="4">
    <source>
        <dbReference type="SAM" id="SignalP"/>
    </source>
</evidence>
<name>A0A1R1MMQ7_9BACT</name>
<dbReference type="STRING" id="1914305.BLW93_01930"/>
<evidence type="ECO:0000256" key="2">
    <source>
        <dbReference type="ARBA" id="ARBA00022803"/>
    </source>
</evidence>
<keyword evidence="2 3" id="KW-0802">TPR repeat</keyword>
<feature type="repeat" description="TPR" evidence="3">
    <location>
        <begin position="406"/>
        <end position="439"/>
    </location>
</feature>
<dbReference type="Pfam" id="PF12895">
    <property type="entry name" value="ANAPC3"/>
    <property type="match status" value="1"/>
</dbReference>
<dbReference type="GO" id="GO:0008318">
    <property type="term" value="F:protein prenyltransferase activity"/>
    <property type="evidence" value="ECO:0007669"/>
    <property type="project" value="InterPro"/>
</dbReference>
<dbReference type="PROSITE" id="PS51147">
    <property type="entry name" value="PFTA"/>
    <property type="match status" value="1"/>
</dbReference>
<keyword evidence="4" id="KW-0732">Signal</keyword>
<evidence type="ECO:0000256" key="1">
    <source>
        <dbReference type="ARBA" id="ARBA00022737"/>
    </source>
</evidence>
<feature type="repeat" description="TPR" evidence="3">
    <location>
        <begin position="170"/>
        <end position="203"/>
    </location>
</feature>
<feature type="repeat" description="TPR" evidence="3">
    <location>
        <begin position="339"/>
        <end position="372"/>
    </location>
</feature>
<feature type="repeat" description="TPR" evidence="3">
    <location>
        <begin position="136"/>
        <end position="169"/>
    </location>
</feature>
<dbReference type="PROSITE" id="PS51257">
    <property type="entry name" value="PROKAR_LIPOPROTEIN"/>
    <property type="match status" value="1"/>
</dbReference>
<accession>A0A1R1MMQ7</accession>
<sequence>MKKIAAFLSIIVLTSSCATQQKPVTKPPETIKKQNNNFLYYYMNFSIATKEGKKKEAEKYLKKALKARPNDTELKLTAAMFYASTGNLEKAIKITKSIKTNNEKTLRLLGKLLIMNGLDKQATSVFLKLTKKSNKPEDYIICGKLLIGQKRYKKATEILNKGIHLAPENPLLNFLAGYSYYKLKQYKEATKYLIKAARLNPEIDDAYQFLEEIYQKTHDKRIKRFFEKLCRNKNAPLPALRELAKIYIIDGEKGKAVKVLNKIVEREPYNLQNLTQVATSLLNLREYSKVIPVIERITKLNPDNPNVYFLLGLAYELTGQKEKAVKAYEKSLDLFPENTTVIEQLATLYLRLGKLEEAKAYFERLYQLTKKSDYALRIAAIVDKNGNTQEAYDFLKSLINKKPENPKIYFALAVYADKLGREQEAENYLKELLKKDPENPSALNYLAYLYANRGENLQKALEMIKKALNKHPDNGAYIDTYGWILFKLGDYDKACTKLQRAFKLTNGDTVVEEHLGECLYYKGDWENARKHLKKSIQKMTENPDSIEGEDNIKYRAEEILKRLE</sequence>
<dbReference type="AlphaFoldDB" id="A0A1R1MMQ7"/>
<dbReference type="OrthoDB" id="9766710at2"/>
<dbReference type="Proteomes" id="UP000187408">
    <property type="component" value="Unassembled WGS sequence"/>
</dbReference>
<dbReference type="SMART" id="SM00028">
    <property type="entry name" value="TPR"/>
    <property type="match status" value="11"/>
</dbReference>
<dbReference type="EMBL" id="MOEN01000004">
    <property type="protein sequence ID" value="OMH41101.1"/>
    <property type="molecule type" value="Genomic_DNA"/>
</dbReference>
<dbReference type="Pfam" id="PF13174">
    <property type="entry name" value="TPR_6"/>
    <property type="match status" value="1"/>
</dbReference>
<evidence type="ECO:0000313" key="6">
    <source>
        <dbReference type="Proteomes" id="UP000187408"/>
    </source>
</evidence>
<dbReference type="InterPro" id="IPR002088">
    <property type="entry name" value="Prenyl_trans_a"/>
</dbReference>
<dbReference type="Gene3D" id="1.25.40.10">
    <property type="entry name" value="Tetratricopeptide repeat domain"/>
    <property type="match status" value="5"/>
</dbReference>
<dbReference type="SUPFAM" id="SSF48452">
    <property type="entry name" value="TPR-like"/>
    <property type="match status" value="3"/>
</dbReference>
<feature type="signal peptide" evidence="4">
    <location>
        <begin position="1"/>
        <end position="18"/>
    </location>
</feature>
<evidence type="ECO:0000313" key="5">
    <source>
        <dbReference type="EMBL" id="OMH41101.1"/>
    </source>
</evidence>
<feature type="repeat" description="TPR" evidence="3">
    <location>
        <begin position="305"/>
        <end position="338"/>
    </location>
</feature>
<feature type="chain" id="PRO_5012548593" description="UDP-N-acetylglucosamine--peptide N-acetylglucosaminyltransferase SPINDLY" evidence="4">
    <location>
        <begin position="19"/>
        <end position="564"/>
    </location>
</feature>
<dbReference type="PROSITE" id="PS50293">
    <property type="entry name" value="TPR_REGION"/>
    <property type="match status" value="1"/>
</dbReference>
<dbReference type="Pfam" id="PF13429">
    <property type="entry name" value="TPR_15"/>
    <property type="match status" value="1"/>
</dbReference>
<dbReference type="PANTHER" id="PTHR45586">
    <property type="entry name" value="TPR REPEAT-CONTAINING PROTEIN PA4667"/>
    <property type="match status" value="1"/>
</dbReference>
<dbReference type="RefSeq" id="WP_076712430.1">
    <property type="nucleotide sequence ID" value="NZ_MOEN01000004.1"/>
</dbReference>
<gene>
    <name evidence="5" type="ORF">BLW93_01930</name>
</gene>
<dbReference type="Pfam" id="PF14559">
    <property type="entry name" value="TPR_19"/>
    <property type="match status" value="1"/>
</dbReference>
<dbReference type="PROSITE" id="PS50005">
    <property type="entry name" value="TPR"/>
    <property type="match status" value="5"/>
</dbReference>
<dbReference type="PANTHER" id="PTHR45586:SF1">
    <property type="entry name" value="LIPOPOLYSACCHARIDE ASSEMBLY PROTEIN B"/>
    <property type="match status" value="1"/>
</dbReference>
<keyword evidence="6" id="KW-1185">Reference proteome</keyword>
<keyword evidence="1" id="KW-0677">Repeat</keyword>
<proteinExistence type="predicted"/>
<dbReference type="InterPro" id="IPR019734">
    <property type="entry name" value="TPR_rpt"/>
</dbReference>